<reference evidence="1" key="1">
    <citation type="submission" date="2018-02" db="EMBL/GenBank/DDBJ databases">
        <title>Rhizophora mucronata_Transcriptome.</title>
        <authorList>
            <person name="Meera S.P."/>
            <person name="Sreeshan A."/>
            <person name="Augustine A."/>
        </authorList>
    </citation>
    <scope>NUCLEOTIDE SEQUENCE</scope>
    <source>
        <tissue evidence="1">Leaf</tissue>
    </source>
</reference>
<proteinExistence type="predicted"/>
<organism evidence="1">
    <name type="scientific">Rhizophora mucronata</name>
    <name type="common">Asiatic mangrove</name>
    <dbReference type="NCBI Taxonomy" id="61149"/>
    <lineage>
        <taxon>Eukaryota</taxon>
        <taxon>Viridiplantae</taxon>
        <taxon>Streptophyta</taxon>
        <taxon>Embryophyta</taxon>
        <taxon>Tracheophyta</taxon>
        <taxon>Spermatophyta</taxon>
        <taxon>Magnoliopsida</taxon>
        <taxon>eudicotyledons</taxon>
        <taxon>Gunneridae</taxon>
        <taxon>Pentapetalae</taxon>
        <taxon>rosids</taxon>
        <taxon>fabids</taxon>
        <taxon>Malpighiales</taxon>
        <taxon>Rhizophoraceae</taxon>
        <taxon>Rhizophora</taxon>
    </lineage>
</organism>
<accession>A0A2P2R4L7</accession>
<protein>
    <submittedName>
        <fullName evidence="1">Uncharacterized protein</fullName>
    </submittedName>
</protein>
<dbReference type="EMBL" id="GGEC01093738">
    <property type="protein sequence ID" value="MBX74222.1"/>
    <property type="molecule type" value="Transcribed_RNA"/>
</dbReference>
<sequence>MFHHVHIHIKSRNEKHGRFPFKRECVTRKSGWRTC</sequence>
<evidence type="ECO:0000313" key="1">
    <source>
        <dbReference type="EMBL" id="MBX74222.1"/>
    </source>
</evidence>
<dbReference type="AlphaFoldDB" id="A0A2P2R4L7"/>
<name>A0A2P2R4L7_RHIMU</name>